<dbReference type="InterPro" id="IPR052021">
    <property type="entry name" value="Type-I_RS_S_subunit"/>
</dbReference>
<keyword evidence="4" id="KW-1185">Reference proteome</keyword>
<comment type="caution">
    <text evidence="3">The sequence shown here is derived from an EMBL/GenBank/DDBJ whole genome shotgun (WGS) entry which is preliminary data.</text>
</comment>
<proteinExistence type="predicted"/>
<organism evidence="3 4">
    <name type="scientific">Streptosporangium album</name>
    <dbReference type="NCBI Taxonomy" id="47479"/>
    <lineage>
        <taxon>Bacteria</taxon>
        <taxon>Bacillati</taxon>
        <taxon>Actinomycetota</taxon>
        <taxon>Actinomycetes</taxon>
        <taxon>Streptosporangiales</taxon>
        <taxon>Streptosporangiaceae</taxon>
        <taxon>Streptosporangium</taxon>
    </lineage>
</organism>
<keyword evidence="2" id="KW-0238">DNA-binding</keyword>
<gene>
    <name evidence="3" type="ORF">FHR32_006630</name>
</gene>
<dbReference type="PANTHER" id="PTHR30408:SF12">
    <property type="entry name" value="TYPE I RESTRICTION ENZYME MJAVIII SPECIFICITY SUBUNIT"/>
    <property type="match status" value="1"/>
</dbReference>
<sequence>MKLADLDNPVRASWLADQSFRLDPGPYISDSYAAHMFLKRVPRTEPLGEVTSGIFNAGRFKRHWTTDPEHGVPFLSSADIFQADLSTLAMITKKCFRANANLALEPGWTLITCSGMTAGRVTYARLDMDGYACSQDVLRVVPDLDKIPAGYLYTFLASPLGIPMIKGGIYGTSVKHIEPSHIVDLPVPRVDADVEQRIDSLIREAMVLRAQFQTGITDATHDLFKSAGLSELIDFNWHDQPRDVDFSVSGLTSTSLRALNFSPRAQRILDALHSVPHRTLGEICATGQLGRGNRFTRVDSDSKHGFRLIGQRQAFWQRPEGRWIALKSVEAEMVRAVDETVLVASQGTLGDSEVFCRPAFVTGKWQKEFVFSEHFLRIVTGDSGYPGAYLFAFLRSEAMFRVFRSMSTGGKQQDIHEGLRRQIPVPECAPADRQRIAETVKQAYRWRDEADMKEDQALALLDEAVREAAR</sequence>
<protein>
    <recommendedName>
        <fullName evidence="5">Restriction endonuclease subunit S</fullName>
    </recommendedName>
</protein>
<dbReference type="Gene3D" id="3.90.220.20">
    <property type="entry name" value="DNA methylase specificity domains"/>
    <property type="match status" value="2"/>
</dbReference>
<dbReference type="AlphaFoldDB" id="A0A7W7S1K6"/>
<dbReference type="InterPro" id="IPR044946">
    <property type="entry name" value="Restrct_endonuc_typeI_TRD_sf"/>
</dbReference>
<accession>A0A7W7S1K6</accession>
<reference evidence="3 4" key="1">
    <citation type="submission" date="2020-08" db="EMBL/GenBank/DDBJ databases">
        <title>Sequencing the genomes of 1000 actinobacteria strains.</title>
        <authorList>
            <person name="Klenk H.-P."/>
        </authorList>
    </citation>
    <scope>NUCLEOTIDE SEQUENCE [LARGE SCALE GENOMIC DNA]</scope>
    <source>
        <strain evidence="3 4">DSM 43023</strain>
    </source>
</reference>
<dbReference type="GO" id="GO:0003677">
    <property type="term" value="F:DNA binding"/>
    <property type="evidence" value="ECO:0007669"/>
    <property type="project" value="UniProtKB-KW"/>
</dbReference>
<evidence type="ECO:0000313" key="3">
    <source>
        <dbReference type="EMBL" id="MBB4942244.1"/>
    </source>
</evidence>
<keyword evidence="1" id="KW-0680">Restriction system</keyword>
<evidence type="ECO:0000256" key="1">
    <source>
        <dbReference type="ARBA" id="ARBA00022747"/>
    </source>
</evidence>
<dbReference type="NCBIfam" id="NF047740">
    <property type="entry name" value="antiphage_MADS5"/>
    <property type="match status" value="1"/>
</dbReference>
<evidence type="ECO:0008006" key="5">
    <source>
        <dbReference type="Google" id="ProtNLM"/>
    </source>
</evidence>
<evidence type="ECO:0000313" key="4">
    <source>
        <dbReference type="Proteomes" id="UP000534286"/>
    </source>
</evidence>
<dbReference type="EMBL" id="JACHJU010000003">
    <property type="protein sequence ID" value="MBB4942244.1"/>
    <property type="molecule type" value="Genomic_DNA"/>
</dbReference>
<dbReference type="RefSeq" id="WP_184758249.1">
    <property type="nucleotide sequence ID" value="NZ_BAABEK010000087.1"/>
</dbReference>
<dbReference type="PANTHER" id="PTHR30408">
    <property type="entry name" value="TYPE-1 RESTRICTION ENZYME ECOKI SPECIFICITY PROTEIN"/>
    <property type="match status" value="1"/>
</dbReference>
<name>A0A7W7S1K6_9ACTN</name>
<dbReference type="SUPFAM" id="SSF116734">
    <property type="entry name" value="DNA methylase specificity domain"/>
    <property type="match status" value="2"/>
</dbReference>
<dbReference type="GO" id="GO:0009307">
    <property type="term" value="P:DNA restriction-modification system"/>
    <property type="evidence" value="ECO:0007669"/>
    <property type="project" value="UniProtKB-KW"/>
</dbReference>
<dbReference type="Proteomes" id="UP000534286">
    <property type="component" value="Unassembled WGS sequence"/>
</dbReference>
<evidence type="ECO:0000256" key="2">
    <source>
        <dbReference type="ARBA" id="ARBA00023125"/>
    </source>
</evidence>